<accession>A0ABN0X0C9</accession>
<feature type="domain" description="OmpR/PhoB-type" evidence="5">
    <location>
        <begin position="14"/>
        <end position="111"/>
    </location>
</feature>
<evidence type="ECO:0000313" key="7">
    <source>
        <dbReference type="Proteomes" id="UP001501757"/>
    </source>
</evidence>
<keyword evidence="4" id="KW-0812">Transmembrane</keyword>
<feature type="transmembrane region" description="Helical" evidence="4">
    <location>
        <begin position="130"/>
        <end position="150"/>
    </location>
</feature>
<reference evidence="6 7" key="1">
    <citation type="journal article" date="2019" name="Int. J. Syst. Evol. Microbiol.">
        <title>The Global Catalogue of Microorganisms (GCM) 10K type strain sequencing project: providing services to taxonomists for standard genome sequencing and annotation.</title>
        <authorList>
            <consortium name="The Broad Institute Genomics Platform"/>
            <consortium name="The Broad Institute Genome Sequencing Center for Infectious Disease"/>
            <person name="Wu L."/>
            <person name="Ma J."/>
        </authorList>
    </citation>
    <scope>NUCLEOTIDE SEQUENCE [LARGE SCALE GENOMIC DNA]</scope>
    <source>
        <strain evidence="6 7">JCM 13378</strain>
    </source>
</reference>
<dbReference type="Pfam" id="PF07676">
    <property type="entry name" value="PD40"/>
    <property type="match status" value="4"/>
</dbReference>
<dbReference type="InterPro" id="IPR011042">
    <property type="entry name" value="6-blade_b-propeller_TolB-like"/>
</dbReference>
<dbReference type="EMBL" id="BAAAEI010000006">
    <property type="protein sequence ID" value="GAA0351847.1"/>
    <property type="molecule type" value="Genomic_DNA"/>
</dbReference>
<dbReference type="Proteomes" id="UP001501757">
    <property type="component" value="Unassembled WGS sequence"/>
</dbReference>
<gene>
    <name evidence="6" type="ORF">GCM10009092_15320</name>
</gene>
<dbReference type="Gene3D" id="1.10.10.10">
    <property type="entry name" value="Winged helix-like DNA-binding domain superfamily/Winged helix DNA-binding domain"/>
    <property type="match status" value="1"/>
</dbReference>
<dbReference type="InterPro" id="IPR016032">
    <property type="entry name" value="Sig_transdc_resp-reg_C-effctor"/>
</dbReference>
<dbReference type="PANTHER" id="PTHR36842:SF1">
    <property type="entry name" value="PROTEIN TOLB"/>
    <property type="match status" value="1"/>
</dbReference>
<evidence type="ECO:0000313" key="6">
    <source>
        <dbReference type="EMBL" id="GAA0351847.1"/>
    </source>
</evidence>
<proteinExistence type="inferred from homology"/>
<dbReference type="PROSITE" id="PS51755">
    <property type="entry name" value="OMPR_PHOB"/>
    <property type="match status" value="1"/>
</dbReference>
<dbReference type="InterPro" id="IPR036388">
    <property type="entry name" value="WH-like_DNA-bd_sf"/>
</dbReference>
<dbReference type="SMART" id="SM00862">
    <property type="entry name" value="Trans_reg_C"/>
    <property type="match status" value="1"/>
</dbReference>
<evidence type="ECO:0000256" key="1">
    <source>
        <dbReference type="ARBA" id="ARBA00009820"/>
    </source>
</evidence>
<feature type="DNA-binding region" description="OmpR/PhoB-type" evidence="3">
    <location>
        <begin position="14"/>
        <end position="111"/>
    </location>
</feature>
<dbReference type="Gene3D" id="2.120.10.30">
    <property type="entry name" value="TolB, C-terminal domain"/>
    <property type="match status" value="3"/>
</dbReference>
<keyword evidence="4" id="KW-1133">Transmembrane helix</keyword>
<comment type="similarity">
    <text evidence="1">Belongs to the TolB family.</text>
</comment>
<evidence type="ECO:0000256" key="4">
    <source>
        <dbReference type="SAM" id="Phobius"/>
    </source>
</evidence>
<sequence length="684" mass="75936">MTDRQLDEIHLTDVADFQLSDLLVRPSALEILNTDKQVFSVEPRCMKVLVALHQRSGDVVSRDELLQRCWQGRIVSDGAINRCIGQLRKLISPHPGLSIDTIAKIGYRLQNSDLAAFSLSSESHWPSFRMLVLGSLLLVVVSVILYGGWFNYGAQWSTNQVTPLTAKQGVETQPALSPDGRQLAFVTRGENGSWDIHLQELNGVAARVLIDGKADDIYPVWRNDGRKLLFNRVEDERCTLMMLDLLTQRQHKVTECEPGGYGRATFVGNSEQVIVSRSQAHDDRRRLYLIDWIKATESVLTTPPAGSHGDLDPVLSPDGSKLLFRRTPSAGVNDLMVADLANGQLQDLQQLTFDGWKAHGAAWAADGHSIFFSSSRGGDWGLWAIDSTGGSPYRLNWGTTPITQIATNTRGELVAEMWQARRHLYWLDQDTPQQTITAETWSPDIDTHGRIAFVSMASGSPQVWLMNDRGLRQLTHRQASFVHGPVWSNDSGLLAFVAVTQRQAQLFLLSALDGEPVQLTQVTGDKANPQFLPDDDGLVFLARSEQQGWQLATADVQSGLVTGYPELGNDWLALRAGPAGIFAKRRQSPVFWQLKWHEGQLTTAPTLITTHGNRPWVVIEQGIATIESDGIWQLKTNGERVQLDTTRLSKGVADLAFDPSRQRLLIMDGDEDESHIALIGLDRP</sequence>
<dbReference type="CDD" id="cd00383">
    <property type="entry name" value="trans_reg_C"/>
    <property type="match status" value="1"/>
</dbReference>
<dbReference type="SUPFAM" id="SSF82171">
    <property type="entry name" value="DPP6 N-terminal domain-like"/>
    <property type="match status" value="1"/>
</dbReference>
<dbReference type="InterPro" id="IPR001867">
    <property type="entry name" value="OmpR/PhoB-type_DNA-bd"/>
</dbReference>
<dbReference type="InterPro" id="IPR011659">
    <property type="entry name" value="WD40"/>
</dbReference>
<evidence type="ECO:0000259" key="5">
    <source>
        <dbReference type="PROSITE" id="PS51755"/>
    </source>
</evidence>
<comment type="caution">
    <text evidence="6">The sequence shown here is derived from an EMBL/GenBank/DDBJ whole genome shotgun (WGS) entry which is preliminary data.</text>
</comment>
<name>A0ABN0X0C9_9ALTE</name>
<keyword evidence="7" id="KW-1185">Reference proteome</keyword>
<dbReference type="Pfam" id="PF00486">
    <property type="entry name" value="Trans_reg_C"/>
    <property type="match status" value="1"/>
</dbReference>
<dbReference type="SUPFAM" id="SSF69304">
    <property type="entry name" value="Tricorn protease N-terminal domain"/>
    <property type="match status" value="1"/>
</dbReference>
<dbReference type="RefSeq" id="WP_343843725.1">
    <property type="nucleotide sequence ID" value="NZ_BAAAEI010000006.1"/>
</dbReference>
<keyword evidence="2 3" id="KW-0238">DNA-binding</keyword>
<evidence type="ECO:0000256" key="2">
    <source>
        <dbReference type="ARBA" id="ARBA00023125"/>
    </source>
</evidence>
<dbReference type="PANTHER" id="PTHR36842">
    <property type="entry name" value="PROTEIN TOLB HOMOLOG"/>
    <property type="match status" value="1"/>
</dbReference>
<dbReference type="SUPFAM" id="SSF46894">
    <property type="entry name" value="C-terminal effector domain of the bipartite response regulators"/>
    <property type="match status" value="1"/>
</dbReference>
<organism evidence="6 7">
    <name type="scientific">Bowmanella denitrificans</name>
    <dbReference type="NCBI Taxonomy" id="366582"/>
    <lineage>
        <taxon>Bacteria</taxon>
        <taxon>Pseudomonadati</taxon>
        <taxon>Pseudomonadota</taxon>
        <taxon>Gammaproteobacteria</taxon>
        <taxon>Alteromonadales</taxon>
        <taxon>Alteromonadaceae</taxon>
        <taxon>Bowmanella</taxon>
    </lineage>
</organism>
<evidence type="ECO:0000256" key="3">
    <source>
        <dbReference type="PROSITE-ProRule" id="PRU01091"/>
    </source>
</evidence>
<protein>
    <recommendedName>
        <fullName evidence="5">OmpR/PhoB-type domain-containing protein</fullName>
    </recommendedName>
</protein>
<keyword evidence="4" id="KW-0472">Membrane</keyword>